<feature type="transmembrane region" description="Helical" evidence="1">
    <location>
        <begin position="104"/>
        <end position="123"/>
    </location>
</feature>
<dbReference type="PANTHER" id="PTHR33802:SF1">
    <property type="entry name" value="XK-RELATED PROTEIN"/>
    <property type="match status" value="1"/>
</dbReference>
<evidence type="ECO:0000313" key="3">
    <source>
        <dbReference type="Proteomes" id="UP001189429"/>
    </source>
</evidence>
<feature type="transmembrane region" description="Helical" evidence="1">
    <location>
        <begin position="47"/>
        <end position="67"/>
    </location>
</feature>
<protein>
    <submittedName>
        <fullName evidence="2">Uncharacterized protein</fullName>
    </submittedName>
</protein>
<sequence length="265" mass="27970">MSSALSVLNAAGFLLNAVATGLAQSKIQPFGVVAGKYISLLSPEKWAFSIWGVIFPWQALLTVAQLFPPLSASDVLIGFGPWWFFACLSQSCWALAFSSERIELSMIFMAGIVLGLGVALWESRDSANYCSLSEFWLLLAPISLHFGWIVAAATVGANILVMKWAPDDHILLGFVAVASCLGILGIGISVGLWLKAAGPLAVGAMAWALLASADRVRSSGTYGILSPSVTSALFWSAAAAGVVLLALSLWAGAGNASRRFIRDFL</sequence>
<comment type="caution">
    <text evidence="2">The sequence shown here is derived from an EMBL/GenBank/DDBJ whole genome shotgun (WGS) entry which is preliminary data.</text>
</comment>
<organism evidence="2 3">
    <name type="scientific">Prorocentrum cordatum</name>
    <dbReference type="NCBI Taxonomy" id="2364126"/>
    <lineage>
        <taxon>Eukaryota</taxon>
        <taxon>Sar</taxon>
        <taxon>Alveolata</taxon>
        <taxon>Dinophyceae</taxon>
        <taxon>Prorocentrales</taxon>
        <taxon>Prorocentraceae</taxon>
        <taxon>Prorocentrum</taxon>
    </lineage>
</organism>
<name>A0ABN9YCA6_9DINO</name>
<keyword evidence="3" id="KW-1185">Reference proteome</keyword>
<accession>A0ABN9YCA6</accession>
<evidence type="ECO:0000256" key="1">
    <source>
        <dbReference type="SAM" id="Phobius"/>
    </source>
</evidence>
<keyword evidence="1" id="KW-0812">Transmembrane</keyword>
<feature type="transmembrane region" description="Helical" evidence="1">
    <location>
        <begin position="169"/>
        <end position="189"/>
    </location>
</feature>
<keyword evidence="1" id="KW-1133">Transmembrane helix</keyword>
<proteinExistence type="predicted"/>
<dbReference type="EMBL" id="CAUYUJ010022392">
    <property type="protein sequence ID" value="CAK0910407.1"/>
    <property type="molecule type" value="Genomic_DNA"/>
</dbReference>
<dbReference type="PANTHER" id="PTHR33802">
    <property type="entry name" value="SI:CH211-161H7.5-RELATED"/>
    <property type="match status" value="1"/>
</dbReference>
<dbReference type="Proteomes" id="UP001189429">
    <property type="component" value="Unassembled WGS sequence"/>
</dbReference>
<keyword evidence="1" id="KW-0472">Membrane</keyword>
<gene>
    <name evidence="2" type="ORF">PCOR1329_LOCUS84602</name>
</gene>
<reference evidence="2" key="1">
    <citation type="submission" date="2023-10" db="EMBL/GenBank/DDBJ databases">
        <authorList>
            <person name="Chen Y."/>
            <person name="Shah S."/>
            <person name="Dougan E. K."/>
            <person name="Thang M."/>
            <person name="Chan C."/>
        </authorList>
    </citation>
    <scope>NUCLEOTIDE SEQUENCE [LARGE SCALE GENOMIC DNA]</scope>
</reference>
<feature type="transmembrane region" description="Helical" evidence="1">
    <location>
        <begin position="135"/>
        <end position="157"/>
    </location>
</feature>
<feature type="transmembrane region" description="Helical" evidence="1">
    <location>
        <begin position="79"/>
        <end position="98"/>
    </location>
</feature>
<evidence type="ECO:0000313" key="2">
    <source>
        <dbReference type="EMBL" id="CAK0910407.1"/>
    </source>
</evidence>
<feature type="transmembrane region" description="Helical" evidence="1">
    <location>
        <begin position="233"/>
        <end position="253"/>
    </location>
</feature>